<reference evidence="7" key="1">
    <citation type="submission" date="2020-01" db="EMBL/GenBank/DDBJ databases">
        <title>Sphingomonas sp. strain CSW-10.</title>
        <authorList>
            <person name="Chen W.-M."/>
        </authorList>
    </citation>
    <scope>NUCLEOTIDE SEQUENCE [LARGE SCALE GENOMIC DNA]</scope>
    <source>
        <strain evidence="7">FSY-8</strain>
    </source>
</reference>
<dbReference type="Proteomes" id="UP000753724">
    <property type="component" value="Unassembled WGS sequence"/>
</dbReference>
<dbReference type="SMART" id="SM00283">
    <property type="entry name" value="MA"/>
    <property type="match status" value="1"/>
</dbReference>
<evidence type="ECO:0000256" key="1">
    <source>
        <dbReference type="ARBA" id="ARBA00022500"/>
    </source>
</evidence>
<dbReference type="EMBL" id="JAAAPO010000001">
    <property type="protein sequence ID" value="NBC35020.1"/>
    <property type="molecule type" value="Genomic_DNA"/>
</dbReference>
<dbReference type="PROSITE" id="PS50111">
    <property type="entry name" value="CHEMOTAXIS_TRANSDUC_2"/>
    <property type="match status" value="1"/>
</dbReference>
<dbReference type="InterPro" id="IPR044398">
    <property type="entry name" value="Globin-sensor_dom"/>
</dbReference>
<evidence type="ECO:0000313" key="7">
    <source>
        <dbReference type="Proteomes" id="UP000753724"/>
    </source>
</evidence>
<proteinExistence type="inferred from homology"/>
<feature type="region of interest" description="Disordered" evidence="4">
    <location>
        <begin position="445"/>
        <end position="479"/>
    </location>
</feature>
<dbReference type="Gene3D" id="1.10.287.950">
    <property type="entry name" value="Methyl-accepting chemotaxis protein"/>
    <property type="match status" value="1"/>
</dbReference>
<evidence type="ECO:0000259" key="5">
    <source>
        <dbReference type="PROSITE" id="PS50111"/>
    </source>
</evidence>
<dbReference type="Gene3D" id="1.10.490.10">
    <property type="entry name" value="Globins"/>
    <property type="match status" value="1"/>
</dbReference>
<keyword evidence="7" id="KW-1185">Reference proteome</keyword>
<feature type="domain" description="Methyl-accepting transducer" evidence="5">
    <location>
        <begin position="200"/>
        <end position="429"/>
    </location>
</feature>
<comment type="caution">
    <text evidence="6">The sequence shown here is derived from an EMBL/GenBank/DDBJ whole genome shotgun (WGS) entry which is preliminary data.</text>
</comment>
<dbReference type="PANTHER" id="PTHR43531:SF11">
    <property type="entry name" value="METHYL-ACCEPTING CHEMOTAXIS PROTEIN 3"/>
    <property type="match status" value="1"/>
</dbReference>
<dbReference type="CDD" id="cd01068">
    <property type="entry name" value="globin_sensor"/>
    <property type="match status" value="1"/>
</dbReference>
<dbReference type="CDD" id="cd11386">
    <property type="entry name" value="MCP_signal"/>
    <property type="match status" value="1"/>
</dbReference>
<keyword evidence="1" id="KW-0145">Chemotaxis</keyword>
<evidence type="ECO:0000256" key="2">
    <source>
        <dbReference type="ARBA" id="ARBA00029447"/>
    </source>
</evidence>
<dbReference type="SUPFAM" id="SSF58104">
    <property type="entry name" value="Methyl-accepting chemotaxis protein (MCP) signaling domain"/>
    <property type="match status" value="1"/>
</dbReference>
<dbReference type="SUPFAM" id="SSF46458">
    <property type="entry name" value="Globin-like"/>
    <property type="match status" value="1"/>
</dbReference>
<dbReference type="InterPro" id="IPR039379">
    <property type="entry name" value="Protoglobin_sensor_dom"/>
</dbReference>
<dbReference type="InterPro" id="IPR004089">
    <property type="entry name" value="MCPsignal_dom"/>
</dbReference>
<dbReference type="PRINTS" id="PR00260">
    <property type="entry name" value="CHEMTRNSDUCR"/>
</dbReference>
<protein>
    <submittedName>
        <fullName evidence="6">Globin-coupled sensor protein</fullName>
    </submittedName>
</protein>
<sequence>MTEANYARFPKVRTAVAKYAPGALNELYARIARDPITSKMLPTQEAREHAASKQLRHWDIMFSSRFDQASLDRSEKIGRIHADIGLTPDYYISGYALMLEEVIVNMCSGTLGGKARGETIAAMVKAALHDMAAALNAYFKAEEASRVKVINELNTGLSMMAEGDLRYNLKDLPESYAQTAKDFHNMRFQISNMVIQMTDSAESVEVGAREISSAANDLANRTESQAAAIARTAEMMRTVSDGIATTANSAKQVNASVSQVYQHAHEGGQIVEAAVGAMDKIKHSSEEIASITDVIEAIAFQTNLLALNAGVEAARAGDAGKGFAVVASEVRALAHRTTESAKTIKDLITKSSEDVREGVDLVGQTGESLERIIQMMSQTTGQAQDIAGYAETQAESMRSLTAEIQQMDINTQQNAAMVEESNAAARGLKDQAGLMARIVGQFKLERREKPRTGSAADRGMRRDPAQVEMETQLRRAANW</sequence>
<organism evidence="6 7">
    <name type="scientific">Novosphingobium ovatum</name>
    <dbReference type="NCBI Taxonomy" id="1908523"/>
    <lineage>
        <taxon>Bacteria</taxon>
        <taxon>Pseudomonadati</taxon>
        <taxon>Pseudomonadota</taxon>
        <taxon>Alphaproteobacteria</taxon>
        <taxon>Sphingomonadales</taxon>
        <taxon>Sphingomonadaceae</taxon>
        <taxon>Novosphingobium</taxon>
    </lineage>
</organism>
<accession>A0ABW9X909</accession>
<dbReference type="InterPro" id="IPR051310">
    <property type="entry name" value="MCP_chemotaxis"/>
</dbReference>
<dbReference type="InterPro" id="IPR012292">
    <property type="entry name" value="Globin/Proto"/>
</dbReference>
<dbReference type="PANTHER" id="PTHR43531">
    <property type="entry name" value="PROTEIN ICFG"/>
    <property type="match status" value="1"/>
</dbReference>
<evidence type="ECO:0000256" key="3">
    <source>
        <dbReference type="PROSITE-ProRule" id="PRU00284"/>
    </source>
</evidence>
<gene>
    <name evidence="6" type="ORF">GTZ99_00430</name>
</gene>
<evidence type="ECO:0000256" key="4">
    <source>
        <dbReference type="SAM" id="MobiDB-lite"/>
    </source>
</evidence>
<dbReference type="RefSeq" id="WP_161716324.1">
    <property type="nucleotide sequence ID" value="NZ_JAAAPO010000001.1"/>
</dbReference>
<keyword evidence="3" id="KW-0807">Transducer</keyword>
<evidence type="ECO:0000313" key="6">
    <source>
        <dbReference type="EMBL" id="NBC35020.1"/>
    </source>
</evidence>
<comment type="similarity">
    <text evidence="2">Belongs to the methyl-accepting chemotaxis (MCP) protein family.</text>
</comment>
<dbReference type="InterPro" id="IPR009050">
    <property type="entry name" value="Globin-like_sf"/>
</dbReference>
<dbReference type="InterPro" id="IPR004090">
    <property type="entry name" value="Chemotax_Me-accpt_rcpt"/>
</dbReference>
<dbReference type="Pfam" id="PF11563">
    <property type="entry name" value="Protoglobin"/>
    <property type="match status" value="1"/>
</dbReference>
<name>A0ABW9X909_9SPHN</name>
<dbReference type="Pfam" id="PF00015">
    <property type="entry name" value="MCPsignal"/>
    <property type="match status" value="1"/>
</dbReference>